<keyword evidence="1" id="KW-0472">Membrane</keyword>
<keyword evidence="3" id="KW-1185">Reference proteome</keyword>
<protein>
    <submittedName>
        <fullName evidence="2">Uncharacterized protein</fullName>
    </submittedName>
</protein>
<sequence>MDAATATALVVACAESSLPSRAEDLLMLAAKLGAAADGCGVPKKQLVDAAEKLSRAEEARRPDVVLDLGRAAAALGEEAATLARACDGFGHLVAAIRMVRAGAEEEALQPRGRAGRLKAWWAKWRQIKIGGEVDMEAHLLAKDLRSSHSHKGATVADLPAAGQDGDRRSQRISGCSAMQGCSLLASLTVLPYMGPDGVLKMDVYTPWYRQCVGAAFSLMWCLVGLGVPCLFVRSRIQHLYSRLFSRIGMLAVTQLVIFYSHWLLFPDWVVALWVLVTVSAFLHIGLFIWACIDGDM</sequence>
<reference evidence="3" key="1">
    <citation type="journal article" date="2019" name="Nat. Commun.">
        <title>The genome of broomcorn millet.</title>
        <authorList>
            <person name="Zou C."/>
            <person name="Miki D."/>
            <person name="Li D."/>
            <person name="Tang Q."/>
            <person name="Xiao L."/>
            <person name="Rajput S."/>
            <person name="Deng P."/>
            <person name="Jia W."/>
            <person name="Huang R."/>
            <person name="Zhang M."/>
            <person name="Sun Y."/>
            <person name="Hu J."/>
            <person name="Fu X."/>
            <person name="Schnable P.S."/>
            <person name="Li F."/>
            <person name="Zhang H."/>
            <person name="Feng B."/>
            <person name="Zhu X."/>
            <person name="Liu R."/>
            <person name="Schnable J.C."/>
            <person name="Zhu J.-K."/>
            <person name="Zhang H."/>
        </authorList>
    </citation>
    <scope>NUCLEOTIDE SEQUENCE [LARGE SCALE GENOMIC DNA]</scope>
</reference>
<feature type="transmembrane region" description="Helical" evidence="1">
    <location>
        <begin position="270"/>
        <end position="292"/>
    </location>
</feature>
<dbReference type="OrthoDB" id="673561at2759"/>
<comment type="caution">
    <text evidence="2">The sequence shown here is derived from an EMBL/GenBank/DDBJ whole genome shotgun (WGS) entry which is preliminary data.</text>
</comment>
<organism evidence="2 3">
    <name type="scientific">Panicum miliaceum</name>
    <name type="common">Proso millet</name>
    <name type="synonym">Broomcorn millet</name>
    <dbReference type="NCBI Taxonomy" id="4540"/>
    <lineage>
        <taxon>Eukaryota</taxon>
        <taxon>Viridiplantae</taxon>
        <taxon>Streptophyta</taxon>
        <taxon>Embryophyta</taxon>
        <taxon>Tracheophyta</taxon>
        <taxon>Spermatophyta</taxon>
        <taxon>Magnoliopsida</taxon>
        <taxon>Liliopsida</taxon>
        <taxon>Poales</taxon>
        <taxon>Poaceae</taxon>
        <taxon>PACMAD clade</taxon>
        <taxon>Panicoideae</taxon>
        <taxon>Panicodae</taxon>
        <taxon>Paniceae</taxon>
        <taxon>Panicinae</taxon>
        <taxon>Panicum</taxon>
        <taxon>Panicum sect. Panicum</taxon>
    </lineage>
</organism>
<evidence type="ECO:0000313" key="2">
    <source>
        <dbReference type="EMBL" id="RLN22650.1"/>
    </source>
</evidence>
<proteinExistence type="predicted"/>
<keyword evidence="1" id="KW-0812">Transmembrane</keyword>
<feature type="transmembrane region" description="Helical" evidence="1">
    <location>
        <begin position="243"/>
        <end position="264"/>
    </location>
</feature>
<gene>
    <name evidence="2" type="ORF">C2845_PM07G31500</name>
</gene>
<name>A0A3L6SKT0_PANMI</name>
<keyword evidence="1" id="KW-1133">Transmembrane helix</keyword>
<dbReference type="AlphaFoldDB" id="A0A3L6SKT0"/>
<accession>A0A3L6SKT0</accession>
<feature type="transmembrane region" description="Helical" evidence="1">
    <location>
        <begin position="207"/>
        <end position="231"/>
    </location>
</feature>
<dbReference type="EMBL" id="PQIB02000004">
    <property type="protein sequence ID" value="RLN22650.1"/>
    <property type="molecule type" value="Genomic_DNA"/>
</dbReference>
<dbReference type="Proteomes" id="UP000275267">
    <property type="component" value="Unassembled WGS sequence"/>
</dbReference>
<evidence type="ECO:0000256" key="1">
    <source>
        <dbReference type="SAM" id="Phobius"/>
    </source>
</evidence>
<evidence type="ECO:0000313" key="3">
    <source>
        <dbReference type="Proteomes" id="UP000275267"/>
    </source>
</evidence>